<keyword evidence="5" id="KW-0436">Ligase</keyword>
<dbReference type="GO" id="GO:0005524">
    <property type="term" value="F:ATP binding"/>
    <property type="evidence" value="ECO:0007669"/>
    <property type="project" value="UniProtKB-KW"/>
</dbReference>
<dbReference type="EC" id="6.1.1.6" evidence="3 12"/>
<name>S9UVQ9_9TRYP</name>
<evidence type="ECO:0000256" key="12">
    <source>
        <dbReference type="RuleBase" id="RU003748"/>
    </source>
</evidence>
<evidence type="ECO:0000256" key="5">
    <source>
        <dbReference type="ARBA" id="ARBA00022598"/>
    </source>
</evidence>
<dbReference type="Proteomes" id="UP000015354">
    <property type="component" value="Unassembled WGS sequence"/>
</dbReference>
<dbReference type="SUPFAM" id="SSF55681">
    <property type="entry name" value="Class II aaRS and biotin synthetases"/>
    <property type="match status" value="1"/>
</dbReference>
<evidence type="ECO:0000259" key="13">
    <source>
        <dbReference type="PROSITE" id="PS50862"/>
    </source>
</evidence>
<evidence type="ECO:0000256" key="6">
    <source>
        <dbReference type="ARBA" id="ARBA00022741"/>
    </source>
</evidence>
<dbReference type="Pfam" id="PF00152">
    <property type="entry name" value="tRNA-synt_2"/>
    <property type="match status" value="1"/>
</dbReference>
<dbReference type="CDD" id="cd00775">
    <property type="entry name" value="LysRS_core"/>
    <property type="match status" value="1"/>
</dbReference>
<dbReference type="OrthoDB" id="21243at2759"/>
<keyword evidence="8" id="KW-0648">Protein biosynthesis</keyword>
<evidence type="ECO:0000313" key="15">
    <source>
        <dbReference type="Proteomes" id="UP000015354"/>
    </source>
</evidence>
<evidence type="ECO:0000256" key="7">
    <source>
        <dbReference type="ARBA" id="ARBA00022840"/>
    </source>
</evidence>
<dbReference type="InterPro" id="IPR045864">
    <property type="entry name" value="aa-tRNA-synth_II/BPL/LPL"/>
</dbReference>
<reference evidence="14 15" key="1">
    <citation type="journal article" date="2013" name="PLoS ONE">
        <title>Predicting the Proteins of Angomonas deanei, Strigomonas culicis and Their Respective Endosymbionts Reveals New Aspects of the Trypanosomatidae Family.</title>
        <authorList>
            <person name="Motta M.C."/>
            <person name="Martins A.C."/>
            <person name="de Souza S.S."/>
            <person name="Catta-Preta C.M."/>
            <person name="Silva R."/>
            <person name="Klein C.C."/>
            <person name="de Almeida L.G."/>
            <person name="de Lima Cunha O."/>
            <person name="Ciapina L.P."/>
            <person name="Brocchi M."/>
            <person name="Colabardini A.C."/>
            <person name="de Araujo Lima B."/>
            <person name="Machado C.R."/>
            <person name="de Almeida Soares C.M."/>
            <person name="Probst C.M."/>
            <person name="de Menezes C.B."/>
            <person name="Thompson C.E."/>
            <person name="Bartholomeu D.C."/>
            <person name="Gradia D.F."/>
            <person name="Pavoni D.P."/>
            <person name="Grisard E.C."/>
            <person name="Fantinatti-Garboggini F."/>
            <person name="Marchini F.K."/>
            <person name="Rodrigues-Luiz G.F."/>
            <person name="Wagner G."/>
            <person name="Goldman G.H."/>
            <person name="Fietto J.L."/>
            <person name="Elias M.C."/>
            <person name="Goldman M.H."/>
            <person name="Sagot M.F."/>
            <person name="Pereira M."/>
            <person name="Stoco P.H."/>
            <person name="de Mendonca-Neto R.P."/>
            <person name="Teixeira S.M."/>
            <person name="Maciel T.E."/>
            <person name="de Oliveira Mendes T.A."/>
            <person name="Urmenyi T.P."/>
            <person name="de Souza W."/>
            <person name="Schenkman S."/>
            <person name="de Vasconcelos A.T."/>
        </authorList>
    </citation>
    <scope>NUCLEOTIDE SEQUENCE [LARGE SCALE GENOMIC DNA]</scope>
</reference>
<feature type="domain" description="Aminoacyl-transfer RNA synthetases class-II family profile" evidence="13">
    <location>
        <begin position="112"/>
        <end position="438"/>
    </location>
</feature>
<keyword evidence="6" id="KW-0547">Nucleotide-binding</keyword>
<evidence type="ECO:0000256" key="1">
    <source>
        <dbReference type="ARBA" id="ARBA00004496"/>
    </source>
</evidence>
<keyword evidence="15" id="KW-1185">Reference proteome</keyword>
<evidence type="ECO:0000256" key="9">
    <source>
        <dbReference type="ARBA" id="ARBA00023146"/>
    </source>
</evidence>
<evidence type="ECO:0000256" key="11">
    <source>
        <dbReference type="ARBA" id="ARBA00048573"/>
    </source>
</evidence>
<accession>S9UVQ9</accession>
<proteinExistence type="inferred from homology"/>
<evidence type="ECO:0000256" key="4">
    <source>
        <dbReference type="ARBA" id="ARBA00022490"/>
    </source>
</evidence>
<evidence type="ECO:0000256" key="3">
    <source>
        <dbReference type="ARBA" id="ARBA00013166"/>
    </source>
</evidence>
<dbReference type="PANTHER" id="PTHR42918:SF1">
    <property type="entry name" value="LYSINE--TRNA LIGASE"/>
    <property type="match status" value="1"/>
</dbReference>
<dbReference type="InterPro" id="IPR012340">
    <property type="entry name" value="NA-bd_OB-fold"/>
</dbReference>
<dbReference type="GO" id="GO:0006430">
    <property type="term" value="P:lysyl-tRNA aminoacylation"/>
    <property type="evidence" value="ECO:0007669"/>
    <property type="project" value="InterPro"/>
</dbReference>
<comment type="subcellular location">
    <subcellularLocation>
        <location evidence="1">Cytoplasm</location>
    </subcellularLocation>
</comment>
<evidence type="ECO:0000256" key="10">
    <source>
        <dbReference type="ARBA" id="ARBA00030563"/>
    </source>
</evidence>
<dbReference type="AlphaFoldDB" id="S9UVQ9"/>
<evidence type="ECO:0000313" key="14">
    <source>
        <dbReference type="EMBL" id="EPY32983.1"/>
    </source>
</evidence>
<dbReference type="InterPro" id="IPR006195">
    <property type="entry name" value="aa-tRNA-synth_II"/>
</dbReference>
<dbReference type="Gene3D" id="3.30.930.10">
    <property type="entry name" value="Bira Bifunctional Protein, Domain 2"/>
    <property type="match status" value="1"/>
</dbReference>
<dbReference type="FunFam" id="3.30.930.10:FF:000238">
    <property type="entry name" value="Lysine--tRNA ligase"/>
    <property type="match status" value="1"/>
</dbReference>
<gene>
    <name evidence="14" type="ORF">STCU_02547</name>
</gene>
<organism evidence="14 15">
    <name type="scientific">Strigomonas culicis</name>
    <dbReference type="NCBI Taxonomy" id="28005"/>
    <lineage>
        <taxon>Eukaryota</taxon>
        <taxon>Discoba</taxon>
        <taxon>Euglenozoa</taxon>
        <taxon>Kinetoplastea</taxon>
        <taxon>Metakinetoplastina</taxon>
        <taxon>Trypanosomatida</taxon>
        <taxon>Trypanosomatidae</taxon>
        <taxon>Strigomonadinae</taxon>
        <taxon>Strigomonas</taxon>
    </lineage>
</organism>
<dbReference type="Gene3D" id="2.40.50.140">
    <property type="entry name" value="Nucleic acid-binding proteins"/>
    <property type="match status" value="1"/>
</dbReference>
<dbReference type="GO" id="GO:0004824">
    <property type="term" value="F:lysine-tRNA ligase activity"/>
    <property type="evidence" value="ECO:0007669"/>
    <property type="project" value="UniProtKB-EC"/>
</dbReference>
<dbReference type="PANTHER" id="PTHR42918">
    <property type="entry name" value="LYSYL-TRNA SYNTHETASE"/>
    <property type="match status" value="1"/>
</dbReference>
<comment type="similarity">
    <text evidence="2">Belongs to the class-II aminoacyl-tRNA synthetase family.</text>
</comment>
<dbReference type="GO" id="GO:0005829">
    <property type="term" value="C:cytosol"/>
    <property type="evidence" value="ECO:0007669"/>
    <property type="project" value="TreeGrafter"/>
</dbReference>
<dbReference type="InterPro" id="IPR004365">
    <property type="entry name" value="NA-bd_OB_tRNA"/>
</dbReference>
<dbReference type="InterPro" id="IPR018149">
    <property type="entry name" value="Lys-tRNA-synth_II_C"/>
</dbReference>
<comment type="caution">
    <text evidence="14">The sequence shown here is derived from an EMBL/GenBank/DDBJ whole genome shotgun (WGS) entry which is preliminary data.</text>
</comment>
<keyword evidence="7" id="KW-0067">ATP-binding</keyword>
<keyword evidence="4" id="KW-0963">Cytoplasm</keyword>
<dbReference type="PROSITE" id="PS50862">
    <property type="entry name" value="AA_TRNA_LIGASE_II"/>
    <property type="match status" value="1"/>
</dbReference>
<dbReference type="SUPFAM" id="SSF50249">
    <property type="entry name" value="Nucleic acid-binding proteins"/>
    <property type="match status" value="1"/>
</dbReference>
<keyword evidence="9 14" id="KW-0030">Aminoacyl-tRNA synthetase</keyword>
<dbReference type="NCBIfam" id="NF001756">
    <property type="entry name" value="PRK00484.1"/>
    <property type="match status" value="1"/>
</dbReference>
<evidence type="ECO:0000256" key="8">
    <source>
        <dbReference type="ARBA" id="ARBA00022917"/>
    </source>
</evidence>
<dbReference type="PRINTS" id="PR00982">
    <property type="entry name" value="TRNASYNTHLYS"/>
</dbReference>
<protein>
    <recommendedName>
        <fullName evidence="3 12">Lysine--tRNA ligase</fullName>
        <ecNumber evidence="3 12">6.1.1.6</ecNumber>
    </recommendedName>
    <alternativeName>
        <fullName evidence="10 12">Lysyl-tRNA synthetase</fullName>
    </alternativeName>
</protein>
<dbReference type="GO" id="GO:0000049">
    <property type="term" value="F:tRNA binding"/>
    <property type="evidence" value="ECO:0007669"/>
    <property type="project" value="TreeGrafter"/>
</dbReference>
<dbReference type="InterPro" id="IPR004364">
    <property type="entry name" value="Aa-tRNA-synt_II"/>
</dbReference>
<dbReference type="EMBL" id="ATMH01002547">
    <property type="protein sequence ID" value="EPY32983.1"/>
    <property type="molecule type" value="Genomic_DNA"/>
</dbReference>
<evidence type="ECO:0000256" key="2">
    <source>
        <dbReference type="ARBA" id="ARBA00008226"/>
    </source>
</evidence>
<dbReference type="NCBIfam" id="TIGR00499">
    <property type="entry name" value="lysS_bact"/>
    <property type="match status" value="1"/>
</dbReference>
<comment type="catalytic activity">
    <reaction evidence="11 12">
        <text>tRNA(Lys) + L-lysine + ATP = L-lysyl-tRNA(Lys) + AMP + diphosphate</text>
        <dbReference type="Rhea" id="RHEA:20792"/>
        <dbReference type="Rhea" id="RHEA-COMP:9696"/>
        <dbReference type="Rhea" id="RHEA-COMP:9697"/>
        <dbReference type="ChEBI" id="CHEBI:30616"/>
        <dbReference type="ChEBI" id="CHEBI:32551"/>
        <dbReference type="ChEBI" id="CHEBI:33019"/>
        <dbReference type="ChEBI" id="CHEBI:78442"/>
        <dbReference type="ChEBI" id="CHEBI:78529"/>
        <dbReference type="ChEBI" id="CHEBI:456215"/>
        <dbReference type="EC" id="6.1.1.6"/>
    </reaction>
</comment>
<dbReference type="InterPro" id="IPR002313">
    <property type="entry name" value="Lys-tRNA-ligase_II"/>
</dbReference>
<dbReference type="Pfam" id="PF01336">
    <property type="entry name" value="tRNA_anti-codon"/>
    <property type="match status" value="1"/>
</dbReference>
<sequence>MGRILFLTIRSGDGELQLVRQAGEAVTKAALKQLREELRVGDILGAEGHPGRTHKGELSVYATEVRVLAPYVCRDQTVCPDMRGFLPTTDTDIKYRYRFVDMMANKEVRRRFRQRHAMLRALRRYLDDRDFVEVETPILNQVASGANAKPFVTHHNANKADLFLRVAPELYLKQCVVGGMDRVYEIGRVFRNEDADRSHNPEFTSCEFYAAYHTYEDLLPMTEEILREMARSANGRTTVRVQSCVDGTEVEVDLARPFRRVSVYDEVQRVAGVELPPPAELHTPRGMAYMSAIMLRHSIPLPSVRTAAKMFDKLIDFFITDRVVEPTFVMDHPLVMSTLAREHTGRPGLSERFELFINGMEYCNAYTELNDPQEQFYRFQQQLLDRRTGDEEAMALDETFLKALQVGLPPTAGWGMGIDRVAMLLNESGSIREEIIFPLLRADTDSHDARRRRRSASFFGFNQQMTLFCLNALEEEMRKRAAPQESCERVRQLRRCILTMDKAGGMDVTALPRFEDMHVSKLRYELTMAVLRVFCGSSKS</sequence>